<evidence type="ECO:0000313" key="11">
    <source>
        <dbReference type="Proteomes" id="UP000593577"/>
    </source>
</evidence>
<comment type="subcellular location">
    <subcellularLocation>
        <location evidence="1">Membrane</location>
        <topology evidence="1">Multi-pass membrane protein</topology>
    </subcellularLocation>
</comment>
<evidence type="ECO:0000256" key="1">
    <source>
        <dbReference type="ARBA" id="ARBA00004141"/>
    </source>
</evidence>
<organism evidence="10 11">
    <name type="scientific">Gossypium aridum</name>
    <name type="common">American cotton</name>
    <name type="synonym">Erioxylum aridum</name>
    <dbReference type="NCBI Taxonomy" id="34290"/>
    <lineage>
        <taxon>Eukaryota</taxon>
        <taxon>Viridiplantae</taxon>
        <taxon>Streptophyta</taxon>
        <taxon>Embryophyta</taxon>
        <taxon>Tracheophyta</taxon>
        <taxon>Spermatophyta</taxon>
        <taxon>Magnoliopsida</taxon>
        <taxon>eudicotyledons</taxon>
        <taxon>Gunneridae</taxon>
        <taxon>Pentapetalae</taxon>
        <taxon>rosids</taxon>
        <taxon>malvids</taxon>
        <taxon>Malvales</taxon>
        <taxon>Malvaceae</taxon>
        <taxon>Malvoideae</taxon>
        <taxon>Gossypium</taxon>
    </lineage>
</organism>
<dbReference type="InterPro" id="IPR013525">
    <property type="entry name" value="ABC2_TM"/>
</dbReference>
<dbReference type="SUPFAM" id="SSF52540">
    <property type="entry name" value="P-loop containing nucleoside triphosphate hydrolases"/>
    <property type="match status" value="1"/>
</dbReference>
<keyword evidence="5 6" id="KW-0472">Membrane</keyword>
<feature type="domain" description="ABC transporter" evidence="7">
    <location>
        <begin position="2"/>
        <end position="200"/>
    </location>
</feature>
<dbReference type="AlphaFoldDB" id="A0A7J8WSN7"/>
<evidence type="ECO:0008006" key="12">
    <source>
        <dbReference type="Google" id="ProtNLM"/>
    </source>
</evidence>
<keyword evidence="4 6" id="KW-1133">Transmembrane helix</keyword>
<evidence type="ECO:0000256" key="6">
    <source>
        <dbReference type="SAM" id="Phobius"/>
    </source>
</evidence>
<dbReference type="GO" id="GO:0005524">
    <property type="term" value="F:ATP binding"/>
    <property type="evidence" value="ECO:0007669"/>
    <property type="project" value="InterPro"/>
</dbReference>
<dbReference type="GO" id="GO:0005886">
    <property type="term" value="C:plasma membrane"/>
    <property type="evidence" value="ECO:0007669"/>
    <property type="project" value="UniProtKB-ARBA"/>
</dbReference>
<feature type="transmembrane region" description="Helical" evidence="6">
    <location>
        <begin position="482"/>
        <end position="508"/>
    </location>
</feature>
<dbReference type="GO" id="GO:0140359">
    <property type="term" value="F:ABC-type transporter activity"/>
    <property type="evidence" value="ECO:0007669"/>
    <property type="project" value="InterPro"/>
</dbReference>
<dbReference type="InterPro" id="IPR027417">
    <property type="entry name" value="P-loop_NTPase"/>
</dbReference>
<name>A0A7J8WSN7_GOSAI</name>
<feature type="domain" description="ABC transporter family G" evidence="9">
    <location>
        <begin position="233"/>
        <end position="309"/>
    </location>
</feature>
<feature type="domain" description="ABC-2 type transporter transmembrane" evidence="8">
    <location>
        <begin position="354"/>
        <end position="491"/>
    </location>
</feature>
<feature type="transmembrane region" description="Helical" evidence="6">
    <location>
        <begin position="404"/>
        <end position="422"/>
    </location>
</feature>
<sequence length="519" mass="58694">MTLLLGPPGCGKSTLLLALSGKLSHSLKVAGEITYNGYRLEEFVPQKTSAYISQYDLHTPEMTVREILDFSARFQGIGSRAEIMKEVSRREKQPGIVPDPDIDAYMKNFLLLVILARHSGMYAFGDCNHYLKLFSQAISVIGQESTLQTDYILKILGLDICADTKVGDAIRRGISGGQKKRLTTGEMIVGPAKALFMDEISNGLDSSTTFQIVSCLQHLVHITDATALISLLQPAPETFDLFDDVILLAEGKIVYQGPRTNVCKFFEECGFKCPERKGIADFLQEVISRKDQEQYWYHKQQPYSYVSVDHFIKKFKEHHIGQNLDEELSKPFDKSQSHKDALSFKSYSLSKWELFKACSMRELLLMKRNSFTYVFKSVQLFIIASITMTTFLRTRMVVDVIHSSYFMGSLFYALVILHVDGFPELSMTVSRIAVFYKQRELCFYPAWAYAIPAAILKVPLSLLESFVWTSMTYYAIGYSPEVGRLVAFFVSSNLLSSTPVFCISGYGYGRYDPPRTPIL</sequence>
<evidence type="ECO:0000259" key="9">
    <source>
        <dbReference type="Pfam" id="PF19055"/>
    </source>
</evidence>
<dbReference type="InterPro" id="IPR003439">
    <property type="entry name" value="ABC_transporter-like_ATP-bd"/>
</dbReference>
<proteinExistence type="predicted"/>
<evidence type="ECO:0000256" key="4">
    <source>
        <dbReference type="ARBA" id="ARBA00022989"/>
    </source>
</evidence>
<dbReference type="Gene3D" id="3.40.50.300">
    <property type="entry name" value="P-loop containing nucleotide triphosphate hydrolases"/>
    <property type="match status" value="1"/>
</dbReference>
<protein>
    <recommendedName>
        <fullName evidence="12">ABC transporter domain-containing protein</fullName>
    </recommendedName>
</protein>
<evidence type="ECO:0000256" key="2">
    <source>
        <dbReference type="ARBA" id="ARBA00022448"/>
    </source>
</evidence>
<comment type="caution">
    <text evidence="10">The sequence shown here is derived from an EMBL/GenBank/DDBJ whole genome shotgun (WGS) entry which is preliminary data.</text>
</comment>
<dbReference type="GO" id="GO:0016887">
    <property type="term" value="F:ATP hydrolysis activity"/>
    <property type="evidence" value="ECO:0007669"/>
    <property type="project" value="InterPro"/>
</dbReference>
<evidence type="ECO:0000259" key="8">
    <source>
        <dbReference type="Pfam" id="PF01061"/>
    </source>
</evidence>
<dbReference type="PANTHER" id="PTHR19241">
    <property type="entry name" value="ATP-BINDING CASSETTE TRANSPORTER"/>
    <property type="match status" value="1"/>
</dbReference>
<gene>
    <name evidence="10" type="ORF">Goari_019437</name>
</gene>
<dbReference type="Pfam" id="PF01061">
    <property type="entry name" value="ABC2_membrane"/>
    <property type="match status" value="1"/>
</dbReference>
<keyword evidence="3 6" id="KW-0812">Transmembrane</keyword>
<dbReference type="EMBL" id="JABFAA010000003">
    <property type="protein sequence ID" value="MBA0678071.1"/>
    <property type="molecule type" value="Genomic_DNA"/>
</dbReference>
<dbReference type="Proteomes" id="UP000593577">
    <property type="component" value="Unassembled WGS sequence"/>
</dbReference>
<accession>A0A7J8WSN7</accession>
<feature type="transmembrane region" description="Helical" evidence="6">
    <location>
        <begin position="442"/>
        <end position="462"/>
    </location>
</feature>
<dbReference type="Pfam" id="PF19055">
    <property type="entry name" value="ABC2_membrane_7"/>
    <property type="match status" value="1"/>
</dbReference>
<feature type="transmembrane region" description="Helical" evidence="6">
    <location>
        <begin position="370"/>
        <end position="392"/>
    </location>
</feature>
<evidence type="ECO:0000256" key="3">
    <source>
        <dbReference type="ARBA" id="ARBA00022692"/>
    </source>
</evidence>
<evidence type="ECO:0000259" key="7">
    <source>
        <dbReference type="Pfam" id="PF00005"/>
    </source>
</evidence>
<reference evidence="10 11" key="1">
    <citation type="journal article" date="2019" name="Genome Biol. Evol.">
        <title>Insights into the evolution of the New World diploid cottons (Gossypium, subgenus Houzingenia) based on genome sequencing.</title>
        <authorList>
            <person name="Grover C.E."/>
            <person name="Arick M.A. 2nd"/>
            <person name="Thrash A."/>
            <person name="Conover J.L."/>
            <person name="Sanders W.S."/>
            <person name="Peterson D.G."/>
            <person name="Frelichowski J.E."/>
            <person name="Scheffler J.A."/>
            <person name="Scheffler B.E."/>
            <person name="Wendel J.F."/>
        </authorList>
    </citation>
    <scope>NUCLEOTIDE SEQUENCE [LARGE SCALE GENOMIC DNA]</scope>
    <source>
        <strain evidence="10">185</strain>
        <tissue evidence="10">Leaf</tissue>
    </source>
</reference>
<evidence type="ECO:0000256" key="5">
    <source>
        <dbReference type="ARBA" id="ARBA00023136"/>
    </source>
</evidence>
<dbReference type="Pfam" id="PF00005">
    <property type="entry name" value="ABC_tran"/>
    <property type="match status" value="1"/>
</dbReference>
<keyword evidence="11" id="KW-1185">Reference proteome</keyword>
<evidence type="ECO:0000313" key="10">
    <source>
        <dbReference type="EMBL" id="MBA0678071.1"/>
    </source>
</evidence>
<dbReference type="InterPro" id="IPR043926">
    <property type="entry name" value="ABCG_dom"/>
</dbReference>
<keyword evidence="2" id="KW-0813">Transport</keyword>